<name>A0A5M3Z702_ASPTE</name>
<sequence length="214" mass="22735">MLPPSDSLRHQSHKRSEATANTQREDRRPPPPPYSPSIRLPPSIEDFLHGATDLDQHDEADEADSRAPRITIHIDASITIIGDANTVVVPPSSTTCPTNLRGPSSTSDPTTTLQAVQRARQTKLSDMATAIIDALGRRGLLDPDRAGCPAAQAPVEVKITPGIRVEGSRNAVCVGALPRALGRRGSSGAGERDGGRKRRACSEPVEPPAPKRGC</sequence>
<dbReference type="OrthoDB" id="5409271at2759"/>
<evidence type="ECO:0000313" key="3">
    <source>
        <dbReference type="Proteomes" id="UP000452235"/>
    </source>
</evidence>
<reference evidence="2 3" key="1">
    <citation type="submission" date="2020-01" db="EMBL/GenBank/DDBJ databases">
        <title>Aspergillus terreus IFO 6365 whole genome shotgun sequence.</title>
        <authorList>
            <person name="Kanamasa S."/>
            <person name="Takahashi H."/>
        </authorList>
    </citation>
    <scope>NUCLEOTIDE SEQUENCE [LARGE SCALE GENOMIC DNA]</scope>
    <source>
        <strain evidence="2 3">IFO 6365</strain>
    </source>
</reference>
<dbReference type="EMBL" id="BLJY01000008">
    <property type="protein sequence ID" value="GFF18606.1"/>
    <property type="molecule type" value="Genomic_DNA"/>
</dbReference>
<evidence type="ECO:0000313" key="2">
    <source>
        <dbReference type="EMBL" id="GFF18606.1"/>
    </source>
</evidence>
<comment type="caution">
    <text evidence="2">The sequence shown here is derived from an EMBL/GenBank/DDBJ whole genome shotgun (WGS) entry which is preliminary data.</text>
</comment>
<keyword evidence="3" id="KW-1185">Reference proteome</keyword>
<feature type="region of interest" description="Disordered" evidence="1">
    <location>
        <begin position="1"/>
        <end position="50"/>
    </location>
</feature>
<organism evidence="2 3">
    <name type="scientific">Aspergillus terreus</name>
    <dbReference type="NCBI Taxonomy" id="33178"/>
    <lineage>
        <taxon>Eukaryota</taxon>
        <taxon>Fungi</taxon>
        <taxon>Dikarya</taxon>
        <taxon>Ascomycota</taxon>
        <taxon>Pezizomycotina</taxon>
        <taxon>Eurotiomycetes</taxon>
        <taxon>Eurotiomycetidae</taxon>
        <taxon>Eurotiales</taxon>
        <taxon>Aspergillaceae</taxon>
        <taxon>Aspergillus</taxon>
        <taxon>Aspergillus subgen. Circumdati</taxon>
    </lineage>
</organism>
<protein>
    <submittedName>
        <fullName evidence="2">Uncharacterized protein</fullName>
    </submittedName>
</protein>
<gene>
    <name evidence="2" type="ORF">ATEIFO6365_0008055000</name>
</gene>
<dbReference type="Proteomes" id="UP000452235">
    <property type="component" value="Unassembled WGS sequence"/>
</dbReference>
<proteinExistence type="predicted"/>
<feature type="region of interest" description="Disordered" evidence="1">
    <location>
        <begin position="179"/>
        <end position="214"/>
    </location>
</feature>
<evidence type="ECO:0000256" key="1">
    <source>
        <dbReference type="SAM" id="MobiDB-lite"/>
    </source>
</evidence>
<dbReference type="AlphaFoldDB" id="A0A5M3Z702"/>
<feature type="region of interest" description="Disordered" evidence="1">
    <location>
        <begin position="92"/>
        <end position="111"/>
    </location>
</feature>
<feature type="compositionally biased region" description="Pro residues" evidence="1">
    <location>
        <begin position="205"/>
        <end position="214"/>
    </location>
</feature>
<accession>A0A5M3Z702</accession>
<dbReference type="VEuPathDB" id="FungiDB:ATEG_06812"/>